<dbReference type="SUPFAM" id="SSF53474">
    <property type="entry name" value="alpha/beta-Hydrolases"/>
    <property type="match status" value="1"/>
</dbReference>
<proteinExistence type="evidence at protein level"/>
<name>A0A1D6F5R6_MAIZE</name>
<evidence type="ECO:0000313" key="12">
    <source>
        <dbReference type="EnsemblPlants" id="Zm00001eb113170_P005"/>
    </source>
</evidence>
<reference evidence="11 13" key="1">
    <citation type="submission" date="2015-12" db="EMBL/GenBank/DDBJ databases">
        <title>Update maize B73 reference genome by single molecule sequencing technologies.</title>
        <authorList>
            <consortium name="Maize Genome Sequencing Project"/>
            <person name="Ware D."/>
        </authorList>
    </citation>
    <scope>NUCLEOTIDE SEQUENCE [LARGE SCALE GENOMIC DNA]</scope>
    <source>
        <strain evidence="13">cv. B73</strain>
        <tissue evidence="11">Seedling</tissue>
    </source>
</reference>
<dbReference type="AlphaFoldDB" id="A0A1D6F5R6"/>
<dbReference type="InterPro" id="IPR001563">
    <property type="entry name" value="Peptidase_S10"/>
</dbReference>
<dbReference type="PROSITE" id="PS00131">
    <property type="entry name" value="CARBOXYPEPT_SER_SER"/>
    <property type="match status" value="1"/>
</dbReference>
<evidence type="ECO:0000256" key="4">
    <source>
        <dbReference type="ARBA" id="ARBA00022670"/>
    </source>
</evidence>
<evidence type="ECO:0000256" key="6">
    <source>
        <dbReference type="ARBA" id="ARBA00022801"/>
    </source>
</evidence>
<evidence type="ECO:0000256" key="9">
    <source>
        <dbReference type="ARBA" id="ARBA00037399"/>
    </source>
</evidence>
<keyword evidence="14" id="KW-1267">Proteomics identification</keyword>
<gene>
    <name evidence="12" type="primary">LOC103648019</name>
    <name evidence="11" type="ORF">ZEAMMB73_Zm00001d007372</name>
</gene>
<dbReference type="Pfam" id="PF00450">
    <property type="entry name" value="Peptidase_S10"/>
    <property type="match status" value="1"/>
</dbReference>
<dbReference type="PANTHER" id="PTHR11802:SF281">
    <property type="entry name" value="CARBOXYPEPTIDASE"/>
    <property type="match status" value="1"/>
</dbReference>
<dbReference type="GO" id="GO:0006508">
    <property type="term" value="P:proteolysis"/>
    <property type="evidence" value="ECO:0007669"/>
    <property type="project" value="UniProtKB-KW"/>
</dbReference>
<dbReference type="EC" id="3.4.16.-" evidence="10"/>
<dbReference type="Gene3D" id="3.40.50.11320">
    <property type="match status" value="1"/>
</dbReference>
<comment type="function">
    <text evidence="9">Probable carboxypeptidase.</text>
</comment>
<dbReference type="Gene3D" id="6.10.250.940">
    <property type="match status" value="1"/>
</dbReference>
<dbReference type="InterPro" id="IPR033124">
    <property type="entry name" value="Ser_caboxypep_his_AS"/>
</dbReference>
<evidence type="ECO:0000256" key="1">
    <source>
        <dbReference type="ARBA" id="ARBA00004613"/>
    </source>
</evidence>
<evidence type="ECO:0000256" key="5">
    <source>
        <dbReference type="ARBA" id="ARBA00022729"/>
    </source>
</evidence>
<dbReference type="FunFam" id="3.40.50.11320:FF:000004">
    <property type="entry name" value="Carboxypeptidase"/>
    <property type="match status" value="1"/>
</dbReference>
<dbReference type="FunFam" id="3.40.50.1820:FF:000453">
    <property type="entry name" value="Carboxypeptidase"/>
    <property type="match status" value="1"/>
</dbReference>
<evidence type="ECO:0000256" key="3">
    <source>
        <dbReference type="ARBA" id="ARBA00022525"/>
    </source>
</evidence>
<dbReference type="EnsemblPlants" id="Zm00001eb113170_T005">
    <property type="protein sequence ID" value="Zm00001eb113170_P005"/>
    <property type="gene ID" value="Zm00001eb113170"/>
</dbReference>
<dbReference type="GO" id="GO:0005576">
    <property type="term" value="C:extracellular region"/>
    <property type="evidence" value="ECO:0007669"/>
    <property type="project" value="UniProtKB-SubCell"/>
</dbReference>
<reference evidence="12" key="2">
    <citation type="submission" date="2019-07" db="EMBL/GenBank/DDBJ databases">
        <authorList>
            <person name="Seetharam A."/>
            <person name="Woodhouse M."/>
            <person name="Cannon E."/>
        </authorList>
    </citation>
    <scope>NUCLEOTIDE SEQUENCE [LARGE SCALE GENOMIC DNA]</scope>
    <source>
        <strain evidence="12">cv. B73</strain>
    </source>
</reference>
<evidence type="ECO:0000313" key="11">
    <source>
        <dbReference type="EMBL" id="ONM26630.1"/>
    </source>
</evidence>
<evidence type="ECO:0000256" key="7">
    <source>
        <dbReference type="ARBA" id="ARBA00023157"/>
    </source>
</evidence>
<dbReference type="Gramene" id="Zm00001eb113170_T005">
    <property type="protein sequence ID" value="Zm00001eb113170_P005"/>
    <property type="gene ID" value="Zm00001eb113170"/>
</dbReference>
<dbReference type="STRING" id="4577.A0A1D6F5R6"/>
<dbReference type="GO" id="GO:0004185">
    <property type="term" value="F:serine-type carboxypeptidase activity"/>
    <property type="evidence" value="ECO:0000318"/>
    <property type="project" value="GO_Central"/>
</dbReference>
<dbReference type="Proteomes" id="UP000007305">
    <property type="component" value="Chromosome 2"/>
</dbReference>
<feature type="chain" id="PRO_5011125341" description="Carboxypeptidase" evidence="10">
    <location>
        <begin position="34"/>
        <end position="498"/>
    </location>
</feature>
<dbReference type="OrthoDB" id="443318at2759"/>
<feature type="signal peptide" evidence="10">
    <location>
        <begin position="1"/>
        <end position="33"/>
    </location>
</feature>
<keyword evidence="10 11" id="KW-0121">Carboxypeptidase</keyword>
<keyword evidence="7" id="KW-1015">Disulfide bond</keyword>
<reference evidence="12" key="3">
    <citation type="submission" date="2021-05" db="UniProtKB">
        <authorList>
            <consortium name="EnsemblPlants"/>
        </authorList>
    </citation>
    <scope>IDENTIFICATION</scope>
    <source>
        <strain evidence="12">cv. B73</strain>
    </source>
</reference>
<keyword evidence="3" id="KW-0964">Secreted</keyword>
<evidence type="ECO:0000313" key="13">
    <source>
        <dbReference type="Proteomes" id="UP000007305"/>
    </source>
</evidence>
<protein>
    <recommendedName>
        <fullName evidence="10">Carboxypeptidase</fullName>
        <ecNumber evidence="10">3.4.16.-</ecNumber>
    </recommendedName>
</protein>
<keyword evidence="4 10" id="KW-0645">Protease</keyword>
<dbReference type="PROSITE" id="PS00560">
    <property type="entry name" value="CARBOXYPEPT_SER_HIS"/>
    <property type="match status" value="1"/>
</dbReference>
<dbReference type="PRINTS" id="PR00724">
    <property type="entry name" value="CRBOXYPTASEC"/>
</dbReference>
<dbReference type="Gene3D" id="3.40.50.1820">
    <property type="entry name" value="alpha/beta hydrolase"/>
    <property type="match status" value="1"/>
</dbReference>
<organism evidence="11">
    <name type="scientific">Zea mays</name>
    <name type="common">Maize</name>
    <dbReference type="NCBI Taxonomy" id="4577"/>
    <lineage>
        <taxon>Eukaryota</taxon>
        <taxon>Viridiplantae</taxon>
        <taxon>Streptophyta</taxon>
        <taxon>Embryophyta</taxon>
        <taxon>Tracheophyta</taxon>
        <taxon>Spermatophyta</taxon>
        <taxon>Magnoliopsida</taxon>
        <taxon>Liliopsida</taxon>
        <taxon>Poales</taxon>
        <taxon>Poaceae</taxon>
        <taxon>PACMAD clade</taxon>
        <taxon>Panicoideae</taxon>
        <taxon>Andropogonodae</taxon>
        <taxon>Andropogoneae</taxon>
        <taxon>Tripsacinae</taxon>
        <taxon>Zea</taxon>
    </lineage>
</organism>
<dbReference type="SMR" id="A0A1D6F5R6"/>
<keyword evidence="6 10" id="KW-0378">Hydrolase</keyword>
<keyword evidence="8" id="KW-0325">Glycoprotein</keyword>
<dbReference type="InterPro" id="IPR018202">
    <property type="entry name" value="Ser_caboxypep_ser_AS"/>
</dbReference>
<evidence type="ECO:0000256" key="2">
    <source>
        <dbReference type="ARBA" id="ARBA00009431"/>
    </source>
</evidence>
<keyword evidence="13" id="KW-1185">Reference proteome</keyword>
<evidence type="ECO:0007829" key="14">
    <source>
        <dbReference type="PeptideAtlas" id="A0A1D6F5R6"/>
    </source>
</evidence>
<dbReference type="EMBL" id="CM007648">
    <property type="protein sequence ID" value="ONM26630.1"/>
    <property type="molecule type" value="Genomic_DNA"/>
</dbReference>
<dbReference type="ExpressionAtlas" id="A0A1D6F5R6">
    <property type="expression patterns" value="baseline and differential"/>
</dbReference>
<comment type="similarity">
    <text evidence="2 10">Belongs to the peptidase S10 family.</text>
</comment>
<sequence>MATPLAPASSFITRPLALALVLVAAALCRPASCAAAAAAADRITRLPGQPEVSFGQYSGYVGVDGDGGGKRALFYYFVEADAPDPASKPLVLWLNGGPGCSSLGVGAFSENGPFRPSGQVLVKNEYSWNKVLFLACSKKKKKNKNMETAEANVIYLETPAGVGYSYSADAAYYQGVDDKMTAMDNMVFLQRWLQKFPQYRGRDLYIAGESYAGHYIPQLAEAMVEFNNKEERIFNLKGVALGNPVLEFATDFNSRAEYFWSHGLISDATFRAFTSACNYSRYVAEYYGGALSPLCARVMNRVTRETSRFVDKYDVTLDVFLSSVLSQSKTLSPHEQVGQRVDVCVEDETVRYLNRRDVQAALHARLVGVDKWAVCSSVLQYELLNLQIPTINVVGSLVRSGIRVLVYSGDQDSVIPLTGSRTLVQSLARGMGLKTTTPYRVWFEGQQVGGWTQVYGGGALSFATVRGASHEAPFSQPGRSLVLFRAFLQGQPLPETFS</sequence>
<comment type="subcellular location">
    <subcellularLocation>
        <location evidence="1">Secreted</location>
    </subcellularLocation>
</comment>
<dbReference type="InterPro" id="IPR029058">
    <property type="entry name" value="AB_hydrolase_fold"/>
</dbReference>
<accession>A0A1D6F5R6</accession>
<dbReference type="PANTHER" id="PTHR11802">
    <property type="entry name" value="SERINE PROTEASE FAMILY S10 SERINE CARBOXYPEPTIDASE"/>
    <property type="match status" value="1"/>
</dbReference>
<keyword evidence="5 10" id="KW-0732">Signal</keyword>
<evidence type="ECO:0000256" key="8">
    <source>
        <dbReference type="ARBA" id="ARBA00023180"/>
    </source>
</evidence>
<evidence type="ECO:0000256" key="10">
    <source>
        <dbReference type="RuleBase" id="RU361156"/>
    </source>
</evidence>